<dbReference type="AlphaFoldDB" id="H2J3Q7"/>
<evidence type="ECO:0000313" key="1">
    <source>
        <dbReference type="EMBL" id="AEX85799.1"/>
    </source>
</evidence>
<dbReference type="STRING" id="443254.Marpi_1400"/>
<protein>
    <submittedName>
        <fullName evidence="1">Haloacid dehalogenase superfamily enzyme, subfamily IA</fullName>
    </submittedName>
</protein>
<dbReference type="PANTHER" id="PTHR43434:SF1">
    <property type="entry name" value="PHOSPHOGLYCOLATE PHOSPHATASE"/>
    <property type="match status" value="1"/>
</dbReference>
<dbReference type="RefSeq" id="WP_014296870.1">
    <property type="nucleotide sequence ID" value="NC_016751.1"/>
</dbReference>
<keyword evidence="2" id="KW-1185">Reference proteome</keyword>
<dbReference type="GO" id="GO:0006281">
    <property type="term" value="P:DNA repair"/>
    <property type="evidence" value="ECO:0007669"/>
    <property type="project" value="TreeGrafter"/>
</dbReference>
<dbReference type="PANTHER" id="PTHR43434">
    <property type="entry name" value="PHOSPHOGLYCOLATE PHOSPHATASE"/>
    <property type="match status" value="1"/>
</dbReference>
<organism evidence="1 2">
    <name type="scientific">Marinitoga piezophila (strain DSM 14283 / JCM 11233 / KA3)</name>
    <dbReference type="NCBI Taxonomy" id="443254"/>
    <lineage>
        <taxon>Bacteria</taxon>
        <taxon>Thermotogati</taxon>
        <taxon>Thermotogota</taxon>
        <taxon>Thermotogae</taxon>
        <taxon>Petrotogales</taxon>
        <taxon>Petrotogaceae</taxon>
        <taxon>Marinitoga</taxon>
    </lineage>
</organism>
<evidence type="ECO:0000313" key="2">
    <source>
        <dbReference type="Proteomes" id="UP000007161"/>
    </source>
</evidence>
<dbReference type="GO" id="GO:0008967">
    <property type="term" value="F:phosphoglycolate phosphatase activity"/>
    <property type="evidence" value="ECO:0007669"/>
    <property type="project" value="TreeGrafter"/>
</dbReference>
<dbReference type="KEGG" id="mpz:Marpi_1400"/>
<dbReference type="SUPFAM" id="SSF56784">
    <property type="entry name" value="HAD-like"/>
    <property type="match status" value="1"/>
</dbReference>
<dbReference type="GO" id="GO:0005829">
    <property type="term" value="C:cytosol"/>
    <property type="evidence" value="ECO:0007669"/>
    <property type="project" value="TreeGrafter"/>
</dbReference>
<dbReference type="InterPro" id="IPR023198">
    <property type="entry name" value="PGP-like_dom2"/>
</dbReference>
<sequence length="217" mass="25162">MNFIFDLDGTLINTENIAIPAIRQLLKDLGYNPNIEKEEILQYIGYTIDDIFYGLLNTKDPEIIEKAIKLLDKYEIEIIEKLPKNEIFFDGAIEVLKTLKNENHTLYILSNCNKKYLNALLEKELNKYIDFPHCSEMYNWAEKDYVLKLITNGKKDFVMIGDRHKDVDAAKKNGILSVGCTYGYALEEVKDADFIIYDIKELLTIKNKIIESAYNTI</sequence>
<dbReference type="SFLD" id="SFLDG01129">
    <property type="entry name" value="C1.5:_HAD__Beta-PGM__Phosphata"/>
    <property type="match status" value="1"/>
</dbReference>
<dbReference type="InterPro" id="IPR023214">
    <property type="entry name" value="HAD_sf"/>
</dbReference>
<proteinExistence type="predicted"/>
<dbReference type="Gene3D" id="1.10.150.240">
    <property type="entry name" value="Putative phosphatase, domain 2"/>
    <property type="match status" value="1"/>
</dbReference>
<accession>H2J3Q7</accession>
<dbReference type="HOGENOM" id="CLU_045011_19_4_0"/>
<gene>
    <name evidence="1" type="ordered locus">Marpi_1400</name>
</gene>
<dbReference type="OrthoDB" id="9807630at2"/>
<dbReference type="Pfam" id="PF13419">
    <property type="entry name" value="HAD_2"/>
    <property type="match status" value="1"/>
</dbReference>
<dbReference type="InterPro" id="IPR006439">
    <property type="entry name" value="HAD-SF_hydro_IA"/>
</dbReference>
<dbReference type="InterPro" id="IPR041492">
    <property type="entry name" value="HAD_2"/>
</dbReference>
<dbReference type="EMBL" id="CP003257">
    <property type="protein sequence ID" value="AEX85799.1"/>
    <property type="molecule type" value="Genomic_DNA"/>
</dbReference>
<dbReference type="NCBIfam" id="TIGR01549">
    <property type="entry name" value="HAD-SF-IA-v1"/>
    <property type="match status" value="1"/>
</dbReference>
<dbReference type="SFLD" id="SFLDS00003">
    <property type="entry name" value="Haloacid_Dehalogenase"/>
    <property type="match status" value="1"/>
</dbReference>
<dbReference type="InterPro" id="IPR050155">
    <property type="entry name" value="HAD-like_hydrolase_sf"/>
</dbReference>
<reference evidence="1 2" key="1">
    <citation type="journal article" date="2012" name="J. Bacteriol.">
        <title>Complete Genome Sequence of the Thermophilic, Piezophilic, Heterotrophic Bacterium Marinitoga piezophila KA3.</title>
        <authorList>
            <person name="Lucas S."/>
            <person name="Han J."/>
            <person name="Lapidus A."/>
            <person name="Cheng J.F."/>
            <person name="Goodwin L.A."/>
            <person name="Pitluck S."/>
            <person name="Peters L."/>
            <person name="Mikhailova N."/>
            <person name="Teshima H."/>
            <person name="Detter J.C."/>
            <person name="Han C."/>
            <person name="Tapia R."/>
            <person name="Land M."/>
            <person name="Hauser L."/>
            <person name="Kyrpides N.C."/>
            <person name="Ivanova N."/>
            <person name="Pagani I."/>
            <person name="Vannier P."/>
            <person name="Oger P."/>
            <person name="Bartlett D.H."/>
            <person name="Noll K.M."/>
            <person name="Woyke T."/>
            <person name="Jebbar M."/>
        </authorList>
    </citation>
    <scope>NUCLEOTIDE SEQUENCE [LARGE SCALE GENOMIC DNA]</scope>
    <source>
        <strain evidence="2">DSM 14283 / JCM 11233 / KA3</strain>
    </source>
</reference>
<dbReference type="eggNOG" id="COG0546">
    <property type="taxonomic scope" value="Bacteria"/>
</dbReference>
<reference evidence="2" key="2">
    <citation type="submission" date="2012-01" db="EMBL/GenBank/DDBJ databases">
        <title>Complete sequence of chromosome of Marinitoga piezophila KA3.</title>
        <authorList>
            <person name="Lucas S."/>
            <person name="Han J."/>
            <person name="Lapidus A."/>
            <person name="Cheng J.-F."/>
            <person name="Goodwin L."/>
            <person name="Pitluck S."/>
            <person name="Peters L."/>
            <person name="Mikhailova N."/>
            <person name="Teshima H."/>
            <person name="Detter J.C."/>
            <person name="Han C."/>
            <person name="Tapia R."/>
            <person name="Land M."/>
            <person name="Hauser L."/>
            <person name="Kyrpides N."/>
            <person name="Ivanova N."/>
            <person name="Pagani I."/>
            <person name="Jebbar M."/>
            <person name="Vannier P."/>
            <person name="Oger P."/>
            <person name="Cario A."/>
            <person name="Bartlett D."/>
            <person name="Noll K.M."/>
            <person name="Woyke T."/>
        </authorList>
    </citation>
    <scope>NUCLEOTIDE SEQUENCE [LARGE SCALE GENOMIC DNA]</scope>
    <source>
        <strain evidence="2">DSM 14283 / JCM 11233 / KA3</strain>
    </source>
</reference>
<name>H2J3Q7_MARPK</name>
<dbReference type="Proteomes" id="UP000007161">
    <property type="component" value="Chromosome"/>
</dbReference>
<dbReference type="Gene3D" id="3.40.50.1000">
    <property type="entry name" value="HAD superfamily/HAD-like"/>
    <property type="match status" value="1"/>
</dbReference>
<dbReference type="InterPro" id="IPR036412">
    <property type="entry name" value="HAD-like_sf"/>
</dbReference>